<proteinExistence type="predicted"/>
<keyword evidence="1" id="KW-0596">Phosphopantetheine</keyword>
<accession>A0A9X9A2B3</accession>
<evidence type="ECO:0000256" key="1">
    <source>
        <dbReference type="ARBA" id="ARBA00022450"/>
    </source>
</evidence>
<sequence>NYIVNDAKPVCIITHSSVSSKLVIEKDMKKIVLDDEETKLALHTYSRMNIACKNDVSLLNPAYTIYTSGSTGNPKGVIVPMRGLSNFLMAMQQKFSLNENDHLLAVTTFA</sequence>
<feature type="non-terminal residue" evidence="4">
    <location>
        <position position="1"/>
    </location>
</feature>
<dbReference type="SUPFAM" id="SSF56801">
    <property type="entry name" value="Acetyl-CoA synthetase-like"/>
    <property type="match status" value="1"/>
</dbReference>
<dbReference type="Gene3D" id="3.40.50.980">
    <property type="match status" value="2"/>
</dbReference>
<dbReference type="InterPro" id="IPR000873">
    <property type="entry name" value="AMP-dep_synth/lig_dom"/>
</dbReference>
<gene>
    <name evidence="4" type="ORF">FC695_32995</name>
</gene>
<dbReference type="PANTHER" id="PTHR44845:SF6">
    <property type="entry name" value="BETA-ALANINE-ACTIVATING ENZYME"/>
    <property type="match status" value="1"/>
</dbReference>
<evidence type="ECO:0000259" key="3">
    <source>
        <dbReference type="Pfam" id="PF00501"/>
    </source>
</evidence>
<dbReference type="AlphaFoldDB" id="A0A9X9A2B3"/>
<evidence type="ECO:0000313" key="4">
    <source>
        <dbReference type="EMBL" id="TKI91345.1"/>
    </source>
</evidence>
<dbReference type="Pfam" id="PF00501">
    <property type="entry name" value="AMP-binding"/>
    <property type="match status" value="1"/>
</dbReference>
<feature type="non-terminal residue" evidence="4">
    <location>
        <position position="110"/>
    </location>
</feature>
<evidence type="ECO:0000313" key="5">
    <source>
        <dbReference type="Proteomes" id="UP000308444"/>
    </source>
</evidence>
<keyword evidence="2" id="KW-0597">Phosphoprotein</keyword>
<protein>
    <recommendedName>
        <fullName evidence="3">AMP-dependent synthetase/ligase domain-containing protein</fullName>
    </recommendedName>
</protein>
<reference evidence="4 5" key="1">
    <citation type="journal article" date="2019" name="Environ. Microbiol.">
        <title>An active ?-lactamase is a part of an orchestrated cell wall stress resistance network of Bacillus subtilis and related rhizosphere species.</title>
        <authorList>
            <person name="Bucher T."/>
            <person name="Keren-Paz A."/>
            <person name="Hausser J."/>
            <person name="Olender T."/>
            <person name="Cytryn E."/>
            <person name="Kolodkin-Gal I."/>
        </authorList>
    </citation>
    <scope>NUCLEOTIDE SEQUENCE [LARGE SCALE GENOMIC DNA]</scope>
    <source>
        <strain evidence="4 5">I32</strain>
    </source>
</reference>
<comment type="caution">
    <text evidence="4">The sequence shown here is derived from an EMBL/GenBank/DDBJ whole genome shotgun (WGS) entry which is preliminary data.</text>
</comment>
<dbReference type="PANTHER" id="PTHR44845">
    <property type="entry name" value="CARRIER DOMAIN-CONTAINING PROTEIN"/>
    <property type="match status" value="1"/>
</dbReference>
<name>A0A9X9A2B3_BACCE</name>
<organism evidence="4 5">
    <name type="scientific">Bacillus cereus</name>
    <dbReference type="NCBI Taxonomy" id="1396"/>
    <lineage>
        <taxon>Bacteria</taxon>
        <taxon>Bacillati</taxon>
        <taxon>Bacillota</taxon>
        <taxon>Bacilli</taxon>
        <taxon>Bacillales</taxon>
        <taxon>Bacillaceae</taxon>
        <taxon>Bacillus</taxon>
        <taxon>Bacillus cereus group</taxon>
    </lineage>
</organism>
<evidence type="ECO:0000256" key="2">
    <source>
        <dbReference type="ARBA" id="ARBA00022553"/>
    </source>
</evidence>
<feature type="domain" description="AMP-dependent synthetase/ligase" evidence="3">
    <location>
        <begin position="2"/>
        <end position="109"/>
    </location>
</feature>
<dbReference type="EMBL" id="SZOH01003208">
    <property type="protein sequence ID" value="TKI91345.1"/>
    <property type="molecule type" value="Genomic_DNA"/>
</dbReference>
<dbReference type="Proteomes" id="UP000308444">
    <property type="component" value="Unassembled WGS sequence"/>
</dbReference>